<evidence type="ECO:0000313" key="3">
    <source>
        <dbReference type="EMBL" id="PHK04058.1"/>
    </source>
</evidence>
<reference evidence="3 4" key="1">
    <citation type="submission" date="2015-02" db="EMBL/GenBank/DDBJ databases">
        <title>Nostoc linckia genome annotation.</title>
        <authorList>
            <person name="Zhou Z."/>
        </authorList>
    </citation>
    <scope>NUCLEOTIDE SEQUENCE [LARGE SCALE GENOMIC DNA]</scope>
    <source>
        <strain evidence="4">z8</strain>
    </source>
</reference>
<dbReference type="InterPro" id="IPR011990">
    <property type="entry name" value="TPR-like_helical_dom_sf"/>
</dbReference>
<proteinExistence type="predicted"/>
<gene>
    <name evidence="3" type="ORF">VF08_12445</name>
</gene>
<keyword evidence="1" id="KW-0802">TPR repeat</keyword>
<comment type="caution">
    <text evidence="3">The sequence shown here is derived from an EMBL/GenBank/DDBJ whole genome shotgun (WGS) entry which is preliminary data.</text>
</comment>
<dbReference type="PANTHER" id="PTHR36761:SF2">
    <property type="entry name" value="ORF03 PROTEIN"/>
    <property type="match status" value="1"/>
</dbReference>
<keyword evidence="2" id="KW-0812">Transmembrane</keyword>
<dbReference type="AlphaFoldDB" id="A0A9Q6ELE2"/>
<sequence length="190" mass="21412">MKIVVIYEQNVSAESIEIAKTRYQTGKIAFENGQYREAVENLEKASALLARNSRLGGEVEISLVTAYEAAGRTDDAIALCERLKRHPHFETSKQARRMLYILKAPKLKRPSEWMTQIPDLGALPDNELKITVAAKSPKSPQPQKPKLTEREFVDLSQVNTKDNRFIWVALITIGLTIFYLLWLSVSGAPV</sequence>
<evidence type="ECO:0000313" key="4">
    <source>
        <dbReference type="Proteomes" id="UP000222310"/>
    </source>
</evidence>
<dbReference type="PANTHER" id="PTHR36761">
    <property type="entry name" value="ORF03 PROTEIN"/>
    <property type="match status" value="1"/>
</dbReference>
<accession>A0A9Q6ELE2</accession>
<protein>
    <submittedName>
        <fullName evidence="3">Tetratricopeptide repeat protein</fullName>
    </submittedName>
</protein>
<evidence type="ECO:0000256" key="2">
    <source>
        <dbReference type="SAM" id="Phobius"/>
    </source>
</evidence>
<keyword evidence="2" id="KW-1133">Transmembrane helix</keyword>
<name>A0A9Q6ELE2_NOSLI</name>
<dbReference type="EMBL" id="LAHD01000029">
    <property type="protein sequence ID" value="PHK04058.1"/>
    <property type="molecule type" value="Genomic_DNA"/>
</dbReference>
<dbReference type="InterPro" id="IPR019734">
    <property type="entry name" value="TPR_rpt"/>
</dbReference>
<dbReference type="Proteomes" id="UP000222310">
    <property type="component" value="Unassembled WGS sequence"/>
</dbReference>
<feature type="repeat" description="TPR" evidence="1">
    <location>
        <begin position="19"/>
        <end position="52"/>
    </location>
</feature>
<evidence type="ECO:0000256" key="1">
    <source>
        <dbReference type="PROSITE-ProRule" id="PRU00339"/>
    </source>
</evidence>
<dbReference type="PROSITE" id="PS50005">
    <property type="entry name" value="TPR"/>
    <property type="match status" value="1"/>
</dbReference>
<keyword evidence="2" id="KW-0472">Membrane</keyword>
<organism evidence="3 4">
    <name type="scientific">Nostoc linckia z8</name>
    <dbReference type="NCBI Taxonomy" id="1628746"/>
    <lineage>
        <taxon>Bacteria</taxon>
        <taxon>Bacillati</taxon>
        <taxon>Cyanobacteriota</taxon>
        <taxon>Cyanophyceae</taxon>
        <taxon>Nostocales</taxon>
        <taxon>Nostocaceae</taxon>
        <taxon>Nostoc</taxon>
    </lineage>
</organism>
<dbReference type="Gene3D" id="1.25.40.10">
    <property type="entry name" value="Tetratricopeptide repeat domain"/>
    <property type="match status" value="1"/>
</dbReference>
<feature type="transmembrane region" description="Helical" evidence="2">
    <location>
        <begin position="165"/>
        <end position="185"/>
    </location>
</feature>
<dbReference type="SUPFAM" id="SSF48452">
    <property type="entry name" value="TPR-like"/>
    <property type="match status" value="1"/>
</dbReference>